<accession>A0ABD1EG83</accession>
<dbReference type="InterPro" id="IPR036397">
    <property type="entry name" value="RNaseH_sf"/>
</dbReference>
<protein>
    <recommendedName>
        <fullName evidence="6">Transposase</fullName>
    </recommendedName>
</protein>
<dbReference type="InterPro" id="IPR047655">
    <property type="entry name" value="Transpos_IS630-like"/>
</dbReference>
<comment type="caution">
    <text evidence="4">The sequence shown here is derived from an EMBL/GenBank/DDBJ whole genome shotgun (WGS) entry which is preliminary data.</text>
</comment>
<reference evidence="4 5" key="1">
    <citation type="submission" date="2024-05" db="EMBL/GenBank/DDBJ databases">
        <title>Genetic variation in Jamaican populations of the coffee berry borer (Hypothenemus hampei).</title>
        <authorList>
            <person name="Errbii M."/>
            <person name="Myrie A."/>
        </authorList>
    </citation>
    <scope>NUCLEOTIDE SEQUENCE [LARGE SCALE GENOMIC DNA]</scope>
    <source>
        <strain evidence="4">JA-Hopewell-2020-01-JO</strain>
        <tissue evidence="4">Whole body</tissue>
    </source>
</reference>
<dbReference type="AlphaFoldDB" id="A0ABD1EG83"/>
<organism evidence="4 5">
    <name type="scientific">Hypothenemus hampei</name>
    <name type="common">Coffee berry borer</name>
    <dbReference type="NCBI Taxonomy" id="57062"/>
    <lineage>
        <taxon>Eukaryota</taxon>
        <taxon>Metazoa</taxon>
        <taxon>Ecdysozoa</taxon>
        <taxon>Arthropoda</taxon>
        <taxon>Hexapoda</taxon>
        <taxon>Insecta</taxon>
        <taxon>Pterygota</taxon>
        <taxon>Neoptera</taxon>
        <taxon>Endopterygota</taxon>
        <taxon>Coleoptera</taxon>
        <taxon>Polyphaga</taxon>
        <taxon>Cucujiformia</taxon>
        <taxon>Curculionidae</taxon>
        <taxon>Scolytinae</taxon>
        <taxon>Hypothenemus</taxon>
    </lineage>
</organism>
<evidence type="ECO:0008006" key="6">
    <source>
        <dbReference type="Google" id="ProtNLM"/>
    </source>
</evidence>
<evidence type="ECO:0000256" key="1">
    <source>
        <dbReference type="ARBA" id="ARBA00004123"/>
    </source>
</evidence>
<dbReference type="InterPro" id="IPR036388">
    <property type="entry name" value="WH-like_DNA-bd_sf"/>
</dbReference>
<dbReference type="GO" id="GO:0005634">
    <property type="term" value="C:nucleus"/>
    <property type="evidence" value="ECO:0007669"/>
    <property type="project" value="UniProtKB-SubCell"/>
</dbReference>
<evidence type="ECO:0000259" key="2">
    <source>
        <dbReference type="Pfam" id="PF01498"/>
    </source>
</evidence>
<keyword evidence="5" id="KW-1185">Reference proteome</keyword>
<dbReference type="InterPro" id="IPR038717">
    <property type="entry name" value="Tc1-like_DDE_dom"/>
</dbReference>
<feature type="domain" description="Transposase Tc1-like" evidence="2">
    <location>
        <begin position="68"/>
        <end position="138"/>
    </location>
</feature>
<dbReference type="Pfam" id="PF13358">
    <property type="entry name" value="DDE_3"/>
    <property type="match status" value="1"/>
</dbReference>
<dbReference type="NCBIfam" id="NF033545">
    <property type="entry name" value="transpos_IS630"/>
    <property type="match status" value="1"/>
</dbReference>
<proteinExistence type="predicted"/>
<dbReference type="Gene3D" id="1.10.10.10">
    <property type="entry name" value="Winged helix-like DNA-binding domain superfamily/Winged helix DNA-binding domain"/>
    <property type="match status" value="1"/>
</dbReference>
<dbReference type="PANTHER" id="PTHR23022:SF134">
    <property type="entry name" value="TRANSPOSABLE ELEMENT TC1 TRANSPOSASE"/>
    <property type="match status" value="1"/>
</dbReference>
<dbReference type="InterPro" id="IPR009057">
    <property type="entry name" value="Homeodomain-like_sf"/>
</dbReference>
<comment type="subcellular location">
    <subcellularLocation>
        <location evidence="1">Nucleus</location>
    </subcellularLocation>
</comment>
<dbReference type="Proteomes" id="UP001566132">
    <property type="component" value="Unassembled WGS sequence"/>
</dbReference>
<evidence type="ECO:0000313" key="4">
    <source>
        <dbReference type="EMBL" id="KAL1493686.1"/>
    </source>
</evidence>
<dbReference type="InterPro" id="IPR002492">
    <property type="entry name" value="Transposase_Tc1-like"/>
</dbReference>
<dbReference type="SUPFAM" id="SSF46689">
    <property type="entry name" value="Homeodomain-like"/>
    <property type="match status" value="1"/>
</dbReference>
<dbReference type="Gene3D" id="3.30.420.10">
    <property type="entry name" value="Ribonuclease H-like superfamily/Ribonuclease H"/>
    <property type="match status" value="1"/>
</dbReference>
<evidence type="ECO:0000313" key="5">
    <source>
        <dbReference type="Proteomes" id="UP001566132"/>
    </source>
</evidence>
<dbReference type="EMBL" id="JBDJPC010000007">
    <property type="protein sequence ID" value="KAL1493686.1"/>
    <property type="molecule type" value="Genomic_DNA"/>
</dbReference>
<evidence type="ECO:0000259" key="3">
    <source>
        <dbReference type="Pfam" id="PF13358"/>
    </source>
</evidence>
<dbReference type="InterPro" id="IPR052338">
    <property type="entry name" value="Transposase_5"/>
</dbReference>
<dbReference type="Pfam" id="PF01498">
    <property type="entry name" value="HTH_Tnp_Tc3_2"/>
    <property type="match status" value="1"/>
</dbReference>
<sequence>MERSHLSRDEMLRAIGMLEAGMRQIDVANAIGTSQSVISRLFARYRETGAISERHPGRHRITTRNQDRFLQMTARRIPTVTAPELQRQLQQAHGIALSSRTVINRLHEANLRSRRPLRVQPLRRGNRGARLIWAQEHVLWNNFQWASVLFTDESRFGIHPDSRRVRIWRQPGNENRLQHVQEVHSFRGGTIMVWGGISFGGRTDLVLIENFLNAVSYRNQILQPIVLPYAAAVGENFILMHDNARCHVAATVSEFLNESGIDVLPWPAQSPDLNPIEQAWDMLQRGVLRGGNNFQNREQLFAVLQESWRLIPQQDLNNLILSMQRRCRAVVNSRGGHTNY</sequence>
<feature type="domain" description="Tc1-like transposase DDE" evidence="3">
    <location>
        <begin position="148"/>
        <end position="300"/>
    </location>
</feature>
<name>A0ABD1EG83_HYPHA</name>
<gene>
    <name evidence="4" type="ORF">ABEB36_009381</name>
</gene>
<dbReference type="PANTHER" id="PTHR23022">
    <property type="entry name" value="TRANSPOSABLE ELEMENT-RELATED"/>
    <property type="match status" value="1"/>
</dbReference>